<evidence type="ECO:0000256" key="2">
    <source>
        <dbReference type="SAM" id="Phobius"/>
    </source>
</evidence>
<name>A0A0U3LZ00_STRGL</name>
<feature type="transmembrane region" description="Helical" evidence="2">
    <location>
        <begin position="20"/>
        <end position="40"/>
    </location>
</feature>
<sequence>MRSREYDVEFRERAARIRNWGVGLLVLAGLLWGWCAVLLMTEYTIETRTGFEKECAARLFTDRGTANEGVYAGDYCADERDWPEALAVLGLSIPVALVGTALFTTGSVTRRMSSHAQAMRELDRLTERRAKESEQSQGRSAGSGTPPGIRSRPTG</sequence>
<dbReference type="GeneID" id="27782642"/>
<evidence type="ECO:0008006" key="5">
    <source>
        <dbReference type="Google" id="ProtNLM"/>
    </source>
</evidence>
<evidence type="ECO:0000256" key="1">
    <source>
        <dbReference type="SAM" id="MobiDB-lite"/>
    </source>
</evidence>
<feature type="compositionally biased region" description="Basic and acidic residues" evidence="1">
    <location>
        <begin position="119"/>
        <end position="134"/>
    </location>
</feature>
<dbReference type="EMBL" id="CP013738">
    <property type="protein sequence ID" value="ALU93642.1"/>
    <property type="molecule type" value="Genomic_DNA"/>
</dbReference>
<evidence type="ECO:0000313" key="4">
    <source>
        <dbReference type="Proteomes" id="UP000064183"/>
    </source>
</evidence>
<organism evidence="3 4">
    <name type="scientific">Streptomyces globisporus C-1027</name>
    <dbReference type="NCBI Taxonomy" id="1172567"/>
    <lineage>
        <taxon>Bacteria</taxon>
        <taxon>Bacillati</taxon>
        <taxon>Actinomycetota</taxon>
        <taxon>Actinomycetes</taxon>
        <taxon>Kitasatosporales</taxon>
        <taxon>Streptomycetaceae</taxon>
        <taxon>Streptomyces</taxon>
    </lineage>
</organism>
<dbReference type="STRING" id="1172567.WQO_09905"/>
<protein>
    <recommendedName>
        <fullName evidence="5">Transmembrane protein</fullName>
    </recommendedName>
</protein>
<reference evidence="3 4" key="1">
    <citation type="journal article" date="2012" name="J. Bacteriol.">
        <title>Draft genome sequence of Streptomyces globisporus C-1027, which produces an antitumor antibiotic consisting of a nine-membered enediyne with a chromoprotein.</title>
        <authorList>
            <person name="Wang L."/>
            <person name="Wang S."/>
            <person name="He Q."/>
            <person name="Yu T."/>
            <person name="Li Q."/>
            <person name="Hong B."/>
        </authorList>
    </citation>
    <scope>NUCLEOTIDE SEQUENCE [LARGE SCALE GENOMIC DNA]</scope>
    <source>
        <strain evidence="3 4">C-1027</strain>
    </source>
</reference>
<dbReference type="Proteomes" id="UP000064183">
    <property type="component" value="Chromosome"/>
</dbReference>
<feature type="transmembrane region" description="Helical" evidence="2">
    <location>
        <begin position="85"/>
        <end position="104"/>
    </location>
</feature>
<keyword evidence="2" id="KW-1133">Transmembrane helix</keyword>
<evidence type="ECO:0000313" key="3">
    <source>
        <dbReference type="EMBL" id="ALU93642.1"/>
    </source>
</evidence>
<dbReference type="KEGG" id="sgb:WQO_09905"/>
<dbReference type="RefSeq" id="WP_050992372.1">
    <property type="nucleotide sequence ID" value="NZ_CP013738.1"/>
</dbReference>
<feature type="region of interest" description="Disordered" evidence="1">
    <location>
        <begin position="119"/>
        <end position="155"/>
    </location>
</feature>
<accession>A0A0U3LZ00</accession>
<keyword evidence="2" id="KW-0472">Membrane</keyword>
<gene>
    <name evidence="3" type="ORF">WQO_09905</name>
</gene>
<dbReference type="AlphaFoldDB" id="A0A0U3LZ00"/>
<proteinExistence type="predicted"/>
<keyword evidence="2" id="KW-0812">Transmembrane</keyword>